<accession>A0ABW0IFV6</accession>
<dbReference type="InterPro" id="IPR013766">
    <property type="entry name" value="Thioredoxin_domain"/>
</dbReference>
<dbReference type="InterPro" id="IPR050553">
    <property type="entry name" value="Thioredoxin_ResA/DsbE_sf"/>
</dbReference>
<comment type="caution">
    <text evidence="2">The sequence shown here is derived from an EMBL/GenBank/DDBJ whole genome shotgun (WGS) entry which is preliminary data.</text>
</comment>
<proteinExistence type="predicted"/>
<name>A0ABW0IFV6_9BACT</name>
<dbReference type="InterPro" id="IPR036249">
    <property type="entry name" value="Thioredoxin-like_sf"/>
</dbReference>
<dbReference type="PROSITE" id="PS51352">
    <property type="entry name" value="THIOREDOXIN_2"/>
    <property type="match status" value="1"/>
</dbReference>
<keyword evidence="3" id="KW-1185">Reference proteome</keyword>
<evidence type="ECO:0000313" key="2">
    <source>
        <dbReference type="EMBL" id="MFC5411270.1"/>
    </source>
</evidence>
<dbReference type="Gene3D" id="3.40.30.10">
    <property type="entry name" value="Glutaredoxin"/>
    <property type="match status" value="1"/>
</dbReference>
<dbReference type="CDD" id="cd02966">
    <property type="entry name" value="TlpA_like_family"/>
    <property type="match status" value="1"/>
</dbReference>
<reference evidence="3" key="1">
    <citation type="journal article" date="2019" name="Int. J. Syst. Evol. Microbiol.">
        <title>The Global Catalogue of Microorganisms (GCM) 10K type strain sequencing project: providing services to taxonomists for standard genome sequencing and annotation.</title>
        <authorList>
            <consortium name="The Broad Institute Genomics Platform"/>
            <consortium name="The Broad Institute Genome Sequencing Center for Infectious Disease"/>
            <person name="Wu L."/>
            <person name="Ma J."/>
        </authorList>
    </citation>
    <scope>NUCLEOTIDE SEQUENCE [LARGE SCALE GENOMIC DNA]</scope>
    <source>
        <strain evidence="3">CCUG 55250</strain>
    </source>
</reference>
<dbReference type="PANTHER" id="PTHR42852:SF13">
    <property type="entry name" value="PROTEIN DIPZ"/>
    <property type="match status" value="1"/>
</dbReference>
<organism evidence="2 3">
    <name type="scientific">Larkinella bovis</name>
    <dbReference type="NCBI Taxonomy" id="683041"/>
    <lineage>
        <taxon>Bacteria</taxon>
        <taxon>Pseudomonadati</taxon>
        <taxon>Bacteroidota</taxon>
        <taxon>Cytophagia</taxon>
        <taxon>Cytophagales</taxon>
        <taxon>Spirosomataceae</taxon>
        <taxon>Larkinella</taxon>
    </lineage>
</organism>
<dbReference type="Proteomes" id="UP001596106">
    <property type="component" value="Unassembled WGS sequence"/>
</dbReference>
<dbReference type="EMBL" id="JBHSMA010000006">
    <property type="protein sequence ID" value="MFC5411270.1"/>
    <property type="molecule type" value="Genomic_DNA"/>
</dbReference>
<gene>
    <name evidence="2" type="ORF">ACFPMF_18255</name>
</gene>
<dbReference type="SUPFAM" id="SSF52833">
    <property type="entry name" value="Thioredoxin-like"/>
    <property type="match status" value="1"/>
</dbReference>
<dbReference type="Pfam" id="PF08534">
    <property type="entry name" value="Redoxin"/>
    <property type="match status" value="1"/>
</dbReference>
<sequence>MKKIVVLLAVVLGGIPFLGQAQSGSSLKTGVWRAVLQSKGGALPFGLEITAAGSGYTAFALNGAERLPFDNVTLKGDSIRLTIDIFEAEIRAKVTGNTLRGFWRRRRIAQNYTSLPFEARHGLTYRFTPDTQPPKIDVSGKWATMFRSGTDSTEAVGIFEQNGSKLKGTFLTTTGDYRFLEGNVVGDSLLLSTFDGTHLYLFKARRKADNTLEGGFWSGESGYESWTARFDPKAELPDATSLTYLKPGYKTIQFTFPDPGGKPVSLTDARFKNKVVVVQILGSWCPNCMDETNFLSPWYKKNKIRGVEIVGLAYEKSANLAESAPKLKRLIERFQIEYPVVLAGTSDKAEASKTLPMLNRVVGFPTTIIIDKKGVVRQIHTGFSGPGTGKYYDEFVADFNRLIDKLVAE</sequence>
<feature type="domain" description="Thioredoxin" evidence="1">
    <location>
        <begin position="245"/>
        <end position="408"/>
    </location>
</feature>
<evidence type="ECO:0000313" key="3">
    <source>
        <dbReference type="Proteomes" id="UP001596106"/>
    </source>
</evidence>
<dbReference type="InterPro" id="IPR013740">
    <property type="entry name" value="Redoxin"/>
</dbReference>
<evidence type="ECO:0000259" key="1">
    <source>
        <dbReference type="PROSITE" id="PS51352"/>
    </source>
</evidence>
<dbReference type="RefSeq" id="WP_379848002.1">
    <property type="nucleotide sequence ID" value="NZ_JBHSMA010000006.1"/>
</dbReference>
<protein>
    <submittedName>
        <fullName evidence="2">TlpA disulfide reductase family protein</fullName>
    </submittedName>
</protein>
<dbReference type="PANTHER" id="PTHR42852">
    <property type="entry name" value="THIOL:DISULFIDE INTERCHANGE PROTEIN DSBE"/>
    <property type="match status" value="1"/>
</dbReference>